<keyword evidence="1" id="KW-0472">Membrane</keyword>
<dbReference type="NCBIfam" id="TIGR02611">
    <property type="entry name" value="TIGR02611 family protein"/>
    <property type="match status" value="1"/>
</dbReference>
<evidence type="ECO:0000313" key="3">
    <source>
        <dbReference type="Proteomes" id="UP000587527"/>
    </source>
</evidence>
<accession>A0A841C289</accession>
<feature type="transmembrane region" description="Helical" evidence="1">
    <location>
        <begin position="66"/>
        <end position="90"/>
    </location>
</feature>
<comment type="caution">
    <text evidence="2">The sequence shown here is derived from an EMBL/GenBank/DDBJ whole genome shotgun (WGS) entry which is preliminary data.</text>
</comment>
<dbReference type="AlphaFoldDB" id="A0A841C289"/>
<reference evidence="2 3" key="1">
    <citation type="submission" date="2020-08" db="EMBL/GenBank/DDBJ databases">
        <title>Sequencing the genomes of 1000 actinobacteria strains.</title>
        <authorList>
            <person name="Klenk H.-P."/>
        </authorList>
    </citation>
    <scope>NUCLEOTIDE SEQUENCE [LARGE SCALE GENOMIC DNA]</scope>
    <source>
        <strain evidence="2 3">DSM 45362</strain>
    </source>
</reference>
<keyword evidence="1" id="KW-0812">Transmembrane</keyword>
<dbReference type="Proteomes" id="UP000587527">
    <property type="component" value="Unassembled WGS sequence"/>
</dbReference>
<evidence type="ECO:0000313" key="2">
    <source>
        <dbReference type="EMBL" id="MBB5872981.1"/>
    </source>
</evidence>
<keyword evidence="1" id="KW-1133">Transmembrane helix</keyword>
<organism evidence="2 3">
    <name type="scientific">Allocatelliglobosispora scoriae</name>
    <dbReference type="NCBI Taxonomy" id="643052"/>
    <lineage>
        <taxon>Bacteria</taxon>
        <taxon>Bacillati</taxon>
        <taxon>Actinomycetota</taxon>
        <taxon>Actinomycetes</taxon>
        <taxon>Micromonosporales</taxon>
        <taxon>Micromonosporaceae</taxon>
        <taxon>Allocatelliglobosispora</taxon>
    </lineage>
</organism>
<evidence type="ECO:0000256" key="1">
    <source>
        <dbReference type="SAM" id="Phobius"/>
    </source>
</evidence>
<dbReference type="Pfam" id="PF09656">
    <property type="entry name" value="PGPGW"/>
    <property type="match status" value="1"/>
</dbReference>
<protein>
    <submittedName>
        <fullName evidence="2">Uncharacterized protein (TIGR02611 family)</fullName>
    </submittedName>
</protein>
<name>A0A841C289_9ACTN</name>
<proteinExistence type="predicted"/>
<dbReference type="InterPro" id="IPR013434">
    <property type="entry name" value="CHP02611"/>
</dbReference>
<dbReference type="InterPro" id="IPR019099">
    <property type="entry name" value="Uncharacterised_PGPGW_TM"/>
</dbReference>
<keyword evidence="3" id="KW-1185">Reference proteome</keyword>
<sequence length="101" mass="11132">MIGILGALVVGLGVLLIPLPGPGWLIVFAGLGIWAIEFHWAKRLLTWGREKFRLWTFWISAQSWPVRALIGAIGLIFVAVVLAVSLRVTFGIDVLSWLPGR</sequence>
<dbReference type="EMBL" id="JACHMN010000003">
    <property type="protein sequence ID" value="MBB5872981.1"/>
    <property type="molecule type" value="Genomic_DNA"/>
</dbReference>
<gene>
    <name evidence="2" type="ORF">F4553_006415</name>
</gene>